<evidence type="ECO:0000313" key="7">
    <source>
        <dbReference type="Proteomes" id="UP000295008"/>
    </source>
</evidence>
<dbReference type="PROSITE" id="PS50977">
    <property type="entry name" value="HTH_TETR_2"/>
    <property type="match status" value="1"/>
</dbReference>
<dbReference type="Proteomes" id="UP000295008">
    <property type="component" value="Unassembled WGS sequence"/>
</dbReference>
<feature type="DNA-binding region" description="H-T-H motif" evidence="4">
    <location>
        <begin position="40"/>
        <end position="59"/>
    </location>
</feature>
<dbReference type="InterPro" id="IPR050109">
    <property type="entry name" value="HTH-type_TetR-like_transc_reg"/>
</dbReference>
<accession>A0A4R1SBE3</accession>
<keyword evidence="7" id="KW-1185">Reference proteome</keyword>
<sequence length="210" mass="23871">MESHSASGETRLERKKEEMKQKIIAVAMSLFKNQGVEGTTMEQIANEADIAKGTLYNYFPVKEAIISEFIRRSFQEKSSERILRLREMPDTRSRMVLILAELMAGIRPQKEIFEKYLIYQIQNMISLHPDAGVKSGFELLGSEIIELGQKNGEIRSDLPFGILKALFDFIFVEVAQQFYAAPEAFNSRTVIEQCVDLFMDGAATPVVKHI</sequence>
<evidence type="ECO:0000256" key="2">
    <source>
        <dbReference type="ARBA" id="ARBA00023125"/>
    </source>
</evidence>
<dbReference type="GO" id="GO:0000976">
    <property type="term" value="F:transcription cis-regulatory region binding"/>
    <property type="evidence" value="ECO:0007669"/>
    <property type="project" value="TreeGrafter"/>
</dbReference>
<dbReference type="PRINTS" id="PR00455">
    <property type="entry name" value="HTHTETR"/>
</dbReference>
<evidence type="ECO:0000259" key="5">
    <source>
        <dbReference type="PROSITE" id="PS50977"/>
    </source>
</evidence>
<evidence type="ECO:0000313" key="6">
    <source>
        <dbReference type="EMBL" id="TCL76863.1"/>
    </source>
</evidence>
<dbReference type="PANTHER" id="PTHR30055">
    <property type="entry name" value="HTH-TYPE TRANSCRIPTIONAL REGULATOR RUTR"/>
    <property type="match status" value="1"/>
</dbReference>
<dbReference type="RefSeq" id="WP_165907687.1">
    <property type="nucleotide sequence ID" value="NZ_SLUN01000001.1"/>
</dbReference>
<dbReference type="InterPro" id="IPR036271">
    <property type="entry name" value="Tet_transcr_reg_TetR-rel_C_sf"/>
</dbReference>
<evidence type="ECO:0000256" key="3">
    <source>
        <dbReference type="ARBA" id="ARBA00023163"/>
    </source>
</evidence>
<keyword evidence="2 4" id="KW-0238">DNA-binding</keyword>
<dbReference type="SUPFAM" id="SSF46689">
    <property type="entry name" value="Homeodomain-like"/>
    <property type="match status" value="1"/>
</dbReference>
<evidence type="ECO:0000256" key="1">
    <source>
        <dbReference type="ARBA" id="ARBA00023015"/>
    </source>
</evidence>
<gene>
    <name evidence="6" type="ORF">EDC14_1001148</name>
</gene>
<dbReference type="Gene3D" id="1.10.357.10">
    <property type="entry name" value="Tetracycline Repressor, domain 2"/>
    <property type="match status" value="1"/>
</dbReference>
<feature type="domain" description="HTH tetR-type" evidence="5">
    <location>
        <begin position="17"/>
        <end position="77"/>
    </location>
</feature>
<dbReference type="EMBL" id="SLUN01000001">
    <property type="protein sequence ID" value="TCL76863.1"/>
    <property type="molecule type" value="Genomic_DNA"/>
</dbReference>
<protein>
    <submittedName>
        <fullName evidence="6">TetR family transcriptional regulator</fullName>
    </submittedName>
</protein>
<dbReference type="GO" id="GO:0003700">
    <property type="term" value="F:DNA-binding transcription factor activity"/>
    <property type="evidence" value="ECO:0007669"/>
    <property type="project" value="TreeGrafter"/>
</dbReference>
<comment type="caution">
    <text evidence="6">The sequence shown here is derived from an EMBL/GenBank/DDBJ whole genome shotgun (WGS) entry which is preliminary data.</text>
</comment>
<name>A0A4R1SBE3_HYDET</name>
<organism evidence="6 7">
    <name type="scientific">Hydrogenispora ethanolica</name>
    <dbReference type="NCBI Taxonomy" id="1082276"/>
    <lineage>
        <taxon>Bacteria</taxon>
        <taxon>Bacillati</taxon>
        <taxon>Bacillota</taxon>
        <taxon>Hydrogenispora</taxon>
    </lineage>
</organism>
<evidence type="ECO:0000256" key="4">
    <source>
        <dbReference type="PROSITE-ProRule" id="PRU00335"/>
    </source>
</evidence>
<dbReference type="AlphaFoldDB" id="A0A4R1SBE3"/>
<proteinExistence type="predicted"/>
<keyword evidence="1" id="KW-0805">Transcription regulation</keyword>
<keyword evidence="3" id="KW-0804">Transcription</keyword>
<dbReference type="Pfam" id="PF00440">
    <property type="entry name" value="TetR_N"/>
    <property type="match status" value="1"/>
</dbReference>
<reference evidence="6 7" key="1">
    <citation type="submission" date="2019-03" db="EMBL/GenBank/DDBJ databases">
        <title>Genomic Encyclopedia of Type Strains, Phase IV (KMG-IV): sequencing the most valuable type-strain genomes for metagenomic binning, comparative biology and taxonomic classification.</title>
        <authorList>
            <person name="Goeker M."/>
        </authorList>
    </citation>
    <scope>NUCLEOTIDE SEQUENCE [LARGE SCALE GENOMIC DNA]</scope>
    <source>
        <strain evidence="6 7">LX-B</strain>
    </source>
</reference>
<dbReference type="InterPro" id="IPR009057">
    <property type="entry name" value="Homeodomain-like_sf"/>
</dbReference>
<dbReference type="PANTHER" id="PTHR30055:SF234">
    <property type="entry name" value="HTH-TYPE TRANSCRIPTIONAL REGULATOR BETI"/>
    <property type="match status" value="1"/>
</dbReference>
<dbReference type="SUPFAM" id="SSF48498">
    <property type="entry name" value="Tetracyclin repressor-like, C-terminal domain"/>
    <property type="match status" value="1"/>
</dbReference>
<dbReference type="InterPro" id="IPR001647">
    <property type="entry name" value="HTH_TetR"/>
</dbReference>